<evidence type="ECO:0000313" key="2">
    <source>
        <dbReference type="Proteomes" id="UP001153331"/>
    </source>
</evidence>
<keyword evidence="2" id="KW-1185">Reference proteome</keyword>
<gene>
    <name evidence="1" type="ORF">OPT61_g8112</name>
</gene>
<evidence type="ECO:0000313" key="1">
    <source>
        <dbReference type="EMBL" id="KAJ8108529.1"/>
    </source>
</evidence>
<dbReference type="Proteomes" id="UP001153331">
    <property type="component" value="Unassembled WGS sequence"/>
</dbReference>
<reference evidence="1" key="1">
    <citation type="submission" date="2022-11" db="EMBL/GenBank/DDBJ databases">
        <title>Genome Sequence of Boeremia exigua.</title>
        <authorList>
            <person name="Buettner E."/>
        </authorList>
    </citation>
    <scope>NUCLEOTIDE SEQUENCE</scope>
    <source>
        <strain evidence="1">CU02</strain>
    </source>
</reference>
<name>A0ACC2HZJ6_9PLEO</name>
<sequence length="108" mass="11898">MTASTPTGHCRAQRHALQYHSTSTPKMIVPETVLSEAQEYDWAACYNEVERWNTPEPEAIHEEEKDKSSSIRVFKGAATTDGAKLWCLKDERDGVCLGCGGKRVAAAS</sequence>
<proteinExistence type="predicted"/>
<organism evidence="1 2">
    <name type="scientific">Boeremia exigua</name>
    <dbReference type="NCBI Taxonomy" id="749465"/>
    <lineage>
        <taxon>Eukaryota</taxon>
        <taxon>Fungi</taxon>
        <taxon>Dikarya</taxon>
        <taxon>Ascomycota</taxon>
        <taxon>Pezizomycotina</taxon>
        <taxon>Dothideomycetes</taxon>
        <taxon>Pleosporomycetidae</taxon>
        <taxon>Pleosporales</taxon>
        <taxon>Pleosporineae</taxon>
        <taxon>Didymellaceae</taxon>
        <taxon>Boeremia</taxon>
    </lineage>
</organism>
<accession>A0ACC2HZJ6</accession>
<dbReference type="EMBL" id="JAPHNI010000736">
    <property type="protein sequence ID" value="KAJ8108529.1"/>
    <property type="molecule type" value="Genomic_DNA"/>
</dbReference>
<protein>
    <submittedName>
        <fullName evidence="1">Uncharacterized protein</fullName>
    </submittedName>
</protein>
<comment type="caution">
    <text evidence="1">The sequence shown here is derived from an EMBL/GenBank/DDBJ whole genome shotgun (WGS) entry which is preliminary data.</text>
</comment>